<dbReference type="SUPFAM" id="SSF51735">
    <property type="entry name" value="NAD(P)-binding Rossmann-fold domains"/>
    <property type="match status" value="1"/>
</dbReference>
<protein>
    <submittedName>
        <fullName evidence="2">Short chain dehydrogenase</fullName>
    </submittedName>
</protein>
<dbReference type="RefSeq" id="WP_108959876.1">
    <property type="nucleotide sequence ID" value="NZ_BFAZ01000009.1"/>
</dbReference>
<dbReference type="PANTHER" id="PTHR42879:SF2">
    <property type="entry name" value="3-OXOACYL-[ACYL-CARRIER-PROTEIN] REDUCTASE FABG"/>
    <property type="match status" value="1"/>
</dbReference>
<dbReference type="PRINTS" id="PR00081">
    <property type="entry name" value="GDHRDH"/>
</dbReference>
<keyword evidence="3" id="KW-1185">Reference proteome</keyword>
<name>A0A2P2DE02_9LEPT</name>
<dbReference type="InterPro" id="IPR050259">
    <property type="entry name" value="SDR"/>
</dbReference>
<comment type="similarity">
    <text evidence="1">Belongs to the short-chain dehydrogenases/reductases (SDR) family.</text>
</comment>
<dbReference type="CDD" id="cd05233">
    <property type="entry name" value="SDR_c"/>
    <property type="match status" value="1"/>
</dbReference>
<dbReference type="EMBL" id="BFAZ01000009">
    <property type="protein sequence ID" value="GBF42845.1"/>
    <property type="molecule type" value="Genomic_DNA"/>
</dbReference>
<organism evidence="2 3">
    <name type="scientific">Leptospira ellinghausenii</name>
    <dbReference type="NCBI Taxonomy" id="1917822"/>
    <lineage>
        <taxon>Bacteria</taxon>
        <taxon>Pseudomonadati</taxon>
        <taxon>Spirochaetota</taxon>
        <taxon>Spirochaetia</taxon>
        <taxon>Leptospirales</taxon>
        <taxon>Leptospiraceae</taxon>
        <taxon>Leptospira</taxon>
    </lineage>
</organism>
<dbReference type="InterPro" id="IPR036291">
    <property type="entry name" value="NAD(P)-bd_dom_sf"/>
</dbReference>
<gene>
    <name evidence="2" type="ORF">LPTSP2_21370</name>
</gene>
<dbReference type="PANTHER" id="PTHR42879">
    <property type="entry name" value="3-OXOACYL-(ACYL-CARRIER-PROTEIN) REDUCTASE"/>
    <property type="match status" value="1"/>
</dbReference>
<proteinExistence type="inferred from homology"/>
<dbReference type="InterPro" id="IPR002347">
    <property type="entry name" value="SDR_fam"/>
</dbReference>
<reference evidence="3" key="1">
    <citation type="journal article" date="2019" name="Microbiol. Immunol.">
        <title>Molecular and phenotypic characterization of Leptospira johnsonii sp. nov., Leptospira ellinghausenii sp. nov. and Leptospira ryugenii sp. nov. isolated from soil and water in Japan.</title>
        <authorList>
            <person name="Masuzawa T."/>
            <person name="Saito M."/>
            <person name="Nakao R."/>
            <person name="Nikaido Y."/>
            <person name="Matsumoto M."/>
            <person name="Ogawa M."/>
            <person name="Yokoyama M."/>
            <person name="Hidaka Y."/>
            <person name="Tomita J."/>
            <person name="Sakakibara K."/>
            <person name="Suzuki K."/>
            <person name="Yasuda S."/>
            <person name="Sato H."/>
            <person name="Yamaguchi M."/>
            <person name="Yoshida S.I."/>
            <person name="Koizumi N."/>
            <person name="Kawamura Y."/>
        </authorList>
    </citation>
    <scope>NUCLEOTIDE SEQUENCE [LARGE SCALE GENOMIC DNA]</scope>
    <source>
        <strain evidence="3">E18</strain>
    </source>
</reference>
<dbReference type="Gene3D" id="3.40.50.720">
    <property type="entry name" value="NAD(P)-binding Rossmann-like Domain"/>
    <property type="match status" value="1"/>
</dbReference>
<dbReference type="Proteomes" id="UP000245206">
    <property type="component" value="Unassembled WGS sequence"/>
</dbReference>
<comment type="caution">
    <text evidence="2">The sequence shown here is derived from an EMBL/GenBank/DDBJ whole genome shotgun (WGS) entry which is preliminary data.</text>
</comment>
<accession>A0A2P2DE02</accession>
<dbReference type="Pfam" id="PF00106">
    <property type="entry name" value="adh_short"/>
    <property type="match status" value="1"/>
</dbReference>
<evidence type="ECO:0000313" key="2">
    <source>
        <dbReference type="EMBL" id="GBF42845.1"/>
    </source>
</evidence>
<dbReference type="OrthoDB" id="9808814at2"/>
<sequence>MKKVAVVTGASRGIGLAIAKKLLRMDFIVYGICRHPEKCQELYEDFHLIKGDLSDPNSIPKILNLLTEKDRISLLIHSAGIAYFAPVEELSPEKIVEMVQVHLTSPMILTSSLTRILKKNEGRIVFIGSISGDQISPWGNVYGSVKAGIHQYARLLFDELRKYSVKVHLVIPDITKTDFYNHLSIEPDQDPKSYLLPDQIAYVVEHLILDQSGFVVPEIVVRPEIFKIKRKKFKL</sequence>
<dbReference type="AlphaFoldDB" id="A0A2P2DE02"/>
<evidence type="ECO:0000256" key="1">
    <source>
        <dbReference type="ARBA" id="ARBA00006484"/>
    </source>
</evidence>
<evidence type="ECO:0000313" key="3">
    <source>
        <dbReference type="Proteomes" id="UP000245206"/>
    </source>
</evidence>